<evidence type="ECO:0000313" key="1">
    <source>
        <dbReference type="EMBL" id="KAJ2974215.1"/>
    </source>
</evidence>
<comment type="caution">
    <text evidence="1">The sequence shown here is derived from an EMBL/GenBank/DDBJ whole genome shotgun (WGS) entry which is preliminary data.</text>
</comment>
<organism evidence="1 2">
    <name type="scientific">Zarea fungicola</name>
    <dbReference type="NCBI Taxonomy" id="93591"/>
    <lineage>
        <taxon>Eukaryota</taxon>
        <taxon>Fungi</taxon>
        <taxon>Dikarya</taxon>
        <taxon>Ascomycota</taxon>
        <taxon>Pezizomycotina</taxon>
        <taxon>Sordariomycetes</taxon>
        <taxon>Hypocreomycetidae</taxon>
        <taxon>Hypocreales</taxon>
        <taxon>Cordycipitaceae</taxon>
        <taxon>Zarea</taxon>
    </lineage>
</organism>
<reference evidence="1" key="1">
    <citation type="submission" date="2022-08" db="EMBL/GenBank/DDBJ databases">
        <title>Genome Sequence of Lecanicillium fungicola.</title>
        <authorList>
            <person name="Buettner E."/>
        </authorList>
    </citation>
    <scope>NUCLEOTIDE SEQUENCE</scope>
    <source>
        <strain evidence="1">Babe33</strain>
    </source>
</reference>
<evidence type="ECO:0000313" key="2">
    <source>
        <dbReference type="Proteomes" id="UP001143910"/>
    </source>
</evidence>
<name>A0ACC1N555_9HYPO</name>
<dbReference type="Proteomes" id="UP001143910">
    <property type="component" value="Unassembled WGS sequence"/>
</dbReference>
<protein>
    <submittedName>
        <fullName evidence="1">Uncharacterized protein</fullName>
    </submittedName>
</protein>
<accession>A0ACC1N555</accession>
<proteinExistence type="predicted"/>
<sequence>MLRSTLILCLGALALGATLSRDPATTLVEYRDTESFPIVSYDGPLYKMSPAEYQNMTDAMENGTEWFVPDEVPRVEWTPGTVLDFGGDGSNSLQARGGAHQLDVYSNRGCDPAYAVGGVYNFGCGGVCVYYKLPLYSALLRQQSSGNPKPTASMFPNQSCSGSSRQSIGIQKGQLSGCTNANTCCGSWFSFYAYYNC</sequence>
<gene>
    <name evidence="1" type="ORF">NQ176_g6174</name>
</gene>
<keyword evidence="2" id="KW-1185">Reference proteome</keyword>
<dbReference type="EMBL" id="JANJQO010000859">
    <property type="protein sequence ID" value="KAJ2974215.1"/>
    <property type="molecule type" value="Genomic_DNA"/>
</dbReference>